<evidence type="ECO:0008006" key="3">
    <source>
        <dbReference type="Google" id="ProtNLM"/>
    </source>
</evidence>
<evidence type="ECO:0000313" key="2">
    <source>
        <dbReference type="Proteomes" id="UP001184150"/>
    </source>
</evidence>
<gene>
    <name evidence="1" type="ORF">J2792_004060</name>
</gene>
<protein>
    <recommendedName>
        <fullName evidence="3">Lipoprotein</fullName>
    </recommendedName>
</protein>
<reference evidence="1 2" key="1">
    <citation type="submission" date="2023-07" db="EMBL/GenBank/DDBJ databases">
        <title>Sorghum-associated microbial communities from plants grown in Nebraska, USA.</title>
        <authorList>
            <person name="Schachtman D."/>
        </authorList>
    </citation>
    <scope>NUCLEOTIDE SEQUENCE [LARGE SCALE GENOMIC DNA]</scope>
    <source>
        <strain evidence="1 2">DS1027</strain>
    </source>
</reference>
<comment type="caution">
    <text evidence="1">The sequence shown here is derived from an EMBL/GenBank/DDBJ whole genome shotgun (WGS) entry which is preliminary data.</text>
</comment>
<name>A0ABU1MS48_9SPHN</name>
<keyword evidence="2" id="KW-1185">Reference proteome</keyword>
<proteinExistence type="predicted"/>
<dbReference type="RefSeq" id="WP_309806500.1">
    <property type="nucleotide sequence ID" value="NZ_JAVDRD010000016.1"/>
</dbReference>
<dbReference type="EMBL" id="JAVDRD010000016">
    <property type="protein sequence ID" value="MDR6513168.1"/>
    <property type="molecule type" value="Genomic_DNA"/>
</dbReference>
<sequence length="345" mass="36814">MALLLSGCTSSLKPVTLSVPPEDGRQKMQFCPTVDKNTPSNTSPTSKQRLQWMVCELHARAVANLNQAQSWENRTEWRDIPLIGAATVVAGLLLFGKRDDNKALKPGVQDAVTGVGFGAAALATFANYLSPQKARDLLRQGARGHFCIATQGELILTVWDAVDRSTERDRLTSDLAELTRLIATNPNGFGKIDATRAIQAQAIKALALYNLQVQERDSAGIVINETTWNFGIDLMTKTDRSEPDVEALVKSITDQARSATKFDATGASATDPAAPAAVRALVAGAPRAAVRTPDELSDDVATDTNALIANLPNIEALVLGFDKCAATALAGGTARAEHIQRVSLQ</sequence>
<organism evidence="1 2">
    <name type="scientific">Novosphingobium capsulatum</name>
    <dbReference type="NCBI Taxonomy" id="13688"/>
    <lineage>
        <taxon>Bacteria</taxon>
        <taxon>Pseudomonadati</taxon>
        <taxon>Pseudomonadota</taxon>
        <taxon>Alphaproteobacteria</taxon>
        <taxon>Sphingomonadales</taxon>
        <taxon>Sphingomonadaceae</taxon>
        <taxon>Novosphingobium</taxon>
    </lineage>
</organism>
<dbReference type="Proteomes" id="UP001184150">
    <property type="component" value="Unassembled WGS sequence"/>
</dbReference>
<evidence type="ECO:0000313" key="1">
    <source>
        <dbReference type="EMBL" id="MDR6513168.1"/>
    </source>
</evidence>
<accession>A0ABU1MS48</accession>